<dbReference type="Gene3D" id="3.40.50.150">
    <property type="entry name" value="Vaccinia Virus protein VP39"/>
    <property type="match status" value="1"/>
</dbReference>
<sequence>MPISPVRVWRALQRRALRLTPLLDLKIRYDAFERPQFAYGIYHAALQAKALGYPAISAIEFGVAGGNGLLAMERIAAEIGERLGIRIEVYGFDTGHGMPGAVDYRDAPFIWRAGQFRMDFEALAARLTSARLIIDDVEVGVQTFLAGDPAPVGFVSFDMDYYSSTRKALTLCEAGDVRFLPRAFFYFDDIVGDDYELHCEYIGELLAIREFNDAHPGMKIAAIHGLASKRAIPDHWHVKTFILHRFEHPHYCEFVGQRADWQMPLSPARTWLRSWRPV</sequence>
<keyword evidence="2" id="KW-1185">Reference proteome</keyword>
<organism evidence="1 2">
    <name type="scientific">Methylobacterium symbioticum</name>
    <dbReference type="NCBI Taxonomy" id="2584084"/>
    <lineage>
        <taxon>Bacteria</taxon>
        <taxon>Pseudomonadati</taxon>
        <taxon>Pseudomonadota</taxon>
        <taxon>Alphaproteobacteria</taxon>
        <taxon>Hyphomicrobiales</taxon>
        <taxon>Methylobacteriaceae</taxon>
        <taxon>Methylobacterium</taxon>
    </lineage>
</organism>
<evidence type="ECO:0000313" key="2">
    <source>
        <dbReference type="Proteomes" id="UP000410984"/>
    </source>
</evidence>
<dbReference type="AlphaFoldDB" id="A0A509EI41"/>
<dbReference type="RefSeq" id="WP_142584394.1">
    <property type="nucleotide sequence ID" value="NZ_CABFPH010000060.1"/>
</dbReference>
<dbReference type="EMBL" id="CABFPH010000060">
    <property type="protein sequence ID" value="VUD73129.1"/>
    <property type="molecule type" value="Genomic_DNA"/>
</dbReference>
<name>A0A509EI41_9HYPH</name>
<reference evidence="1 2" key="1">
    <citation type="submission" date="2019-06" db="EMBL/GenBank/DDBJ databases">
        <authorList>
            <person name="Rodrigo-Torres L."/>
            <person name="Arahal R. D."/>
            <person name="Lucena T."/>
        </authorList>
    </citation>
    <scope>NUCLEOTIDE SEQUENCE [LARGE SCALE GENOMIC DNA]</scope>
    <source>
        <strain evidence="1 2">SB0023/3</strain>
    </source>
</reference>
<evidence type="ECO:0000313" key="1">
    <source>
        <dbReference type="EMBL" id="VUD73129.1"/>
    </source>
</evidence>
<protein>
    <recommendedName>
        <fullName evidence="3">Class I SAM-dependent methyltransferase</fullName>
    </recommendedName>
</protein>
<proteinExistence type="predicted"/>
<dbReference type="Proteomes" id="UP000410984">
    <property type="component" value="Unassembled WGS sequence"/>
</dbReference>
<accession>A0A509EI41</accession>
<dbReference type="InterPro" id="IPR029063">
    <property type="entry name" value="SAM-dependent_MTases_sf"/>
</dbReference>
<dbReference type="OrthoDB" id="7056009at2"/>
<gene>
    <name evidence="1" type="ORF">MET9862_03743</name>
</gene>
<evidence type="ECO:0008006" key="3">
    <source>
        <dbReference type="Google" id="ProtNLM"/>
    </source>
</evidence>